<dbReference type="InterPro" id="IPR041662">
    <property type="entry name" value="SusD-like_2"/>
</dbReference>
<evidence type="ECO:0000313" key="1">
    <source>
        <dbReference type="EMBL" id="RBL93193.1"/>
    </source>
</evidence>
<organism evidence="1 2">
    <name type="scientific">Chitinophaga flava</name>
    <dbReference type="NCBI Taxonomy" id="2259036"/>
    <lineage>
        <taxon>Bacteria</taxon>
        <taxon>Pseudomonadati</taxon>
        <taxon>Bacteroidota</taxon>
        <taxon>Chitinophagia</taxon>
        <taxon>Chitinophagales</taxon>
        <taxon>Chitinophagaceae</taxon>
        <taxon>Chitinophaga</taxon>
    </lineage>
</organism>
<proteinExistence type="predicted"/>
<reference evidence="1 2" key="1">
    <citation type="submission" date="2018-05" db="EMBL/GenBank/DDBJ databases">
        <title>Chitinophaga sp. K3CV102501T nov., isolated from isolated from a monsoon evergreen broad-leaved forest soil.</title>
        <authorList>
            <person name="Lv Y."/>
        </authorList>
    </citation>
    <scope>NUCLEOTIDE SEQUENCE [LARGE SCALE GENOMIC DNA]</scope>
    <source>
        <strain evidence="1 2">GDMCC 1.1325</strain>
    </source>
</reference>
<sequence length="580" mass="63483">MNKIELMKKLSYILLILFVVVAAGCTKHFLDINNDPNNPQQASLKLLLTGAEHGLAYDMGFTNDARGARGLTEVLSVYVHQVVVRESQDQYGATGSQFDINGAWTGFYSSAVAANGPDYIGTMENVEVLIRQATAGNNTIYAGIGKLLKAYGYSQYVDAFADVPFSQANQFATNGVRYPVFDKGATIYPKLLALIDEAIGNLQNTSGNDLIPSTDDVFYSGDVAAWIRMAKSLKLKLYNQIRLVQDVSGPVNQLVSAGGLIGSTDQGFMMRYGSLASPDDRNPGFSEYYATQKSHYMSPWFYEIMKGYNTRLFTGIRDPRIPYYFYNQNGPLGPSQQLTEYRDSAFISIYFGSTGTNRNGSQDNSMTVFGIYPVGGRYDIGDSTTVTASSGTGAAPLRLISYADILFIEAELMNAGIIAGDARQKLSDAIDESFRQVDFVVGLAKGNQSVPAIFGGPSTDYRNKILVAYDAQTTPAGRLEVIITQKWIQAFGFSGDLYSDYRRTGFPILFNPNDPTMAPGGFVQPPIFGNPTLPPPQAKVPVALGRKYPLSLPWPVVEMQVNPNAPPQKQPDITPPFWRP</sequence>
<dbReference type="PROSITE" id="PS51257">
    <property type="entry name" value="PROKAR_LIPOPROTEIN"/>
    <property type="match status" value="1"/>
</dbReference>
<accession>A0A365Y3P1</accession>
<comment type="caution">
    <text evidence="1">The sequence shown here is derived from an EMBL/GenBank/DDBJ whole genome shotgun (WGS) entry which is preliminary data.</text>
</comment>
<dbReference type="InterPro" id="IPR011990">
    <property type="entry name" value="TPR-like_helical_dom_sf"/>
</dbReference>
<dbReference type="EMBL" id="QFFJ01000001">
    <property type="protein sequence ID" value="RBL93193.1"/>
    <property type="molecule type" value="Genomic_DNA"/>
</dbReference>
<dbReference type="AlphaFoldDB" id="A0A365Y3P1"/>
<name>A0A365Y3P1_9BACT</name>
<protein>
    <submittedName>
        <fullName evidence="1">SusD/RagB family nutrient-binding outer membrane lipoprotein</fullName>
    </submittedName>
</protein>
<dbReference type="Pfam" id="PF12771">
    <property type="entry name" value="SusD-like_2"/>
    <property type="match status" value="1"/>
</dbReference>
<gene>
    <name evidence="1" type="ORF">DF182_11675</name>
</gene>
<dbReference type="Proteomes" id="UP000253410">
    <property type="component" value="Unassembled WGS sequence"/>
</dbReference>
<keyword evidence="1" id="KW-0449">Lipoprotein</keyword>
<keyword evidence="2" id="KW-1185">Reference proteome</keyword>
<evidence type="ECO:0000313" key="2">
    <source>
        <dbReference type="Proteomes" id="UP000253410"/>
    </source>
</evidence>
<dbReference type="Gene3D" id="1.25.40.390">
    <property type="match status" value="1"/>
</dbReference>
<dbReference type="SUPFAM" id="SSF48452">
    <property type="entry name" value="TPR-like"/>
    <property type="match status" value="1"/>
</dbReference>
<dbReference type="OrthoDB" id="614457at2"/>